<protein>
    <recommendedName>
        <fullName evidence="5">Transmembrane protein</fullName>
    </recommendedName>
</protein>
<organism evidence="3 4">
    <name type="scientific">Phytophthora megakarya</name>
    <dbReference type="NCBI Taxonomy" id="4795"/>
    <lineage>
        <taxon>Eukaryota</taxon>
        <taxon>Sar</taxon>
        <taxon>Stramenopiles</taxon>
        <taxon>Oomycota</taxon>
        <taxon>Peronosporomycetes</taxon>
        <taxon>Peronosporales</taxon>
        <taxon>Peronosporaceae</taxon>
        <taxon>Phytophthora</taxon>
    </lineage>
</organism>
<feature type="transmembrane region" description="Helical" evidence="1">
    <location>
        <begin position="178"/>
        <end position="196"/>
    </location>
</feature>
<keyword evidence="1" id="KW-0812">Transmembrane</keyword>
<gene>
    <name evidence="3" type="ORF">PHMEG_00020072</name>
</gene>
<evidence type="ECO:0000313" key="3">
    <source>
        <dbReference type="EMBL" id="OWZ07524.1"/>
    </source>
</evidence>
<name>A0A225VQZ3_9STRA</name>
<evidence type="ECO:0000256" key="2">
    <source>
        <dbReference type="SAM" id="SignalP"/>
    </source>
</evidence>
<feature type="transmembrane region" description="Helical" evidence="1">
    <location>
        <begin position="245"/>
        <end position="264"/>
    </location>
</feature>
<accession>A0A225VQZ3</accession>
<dbReference type="AlphaFoldDB" id="A0A225VQZ3"/>
<feature type="signal peptide" evidence="2">
    <location>
        <begin position="1"/>
        <end position="22"/>
    </location>
</feature>
<feature type="transmembrane region" description="Helical" evidence="1">
    <location>
        <begin position="309"/>
        <end position="330"/>
    </location>
</feature>
<comment type="caution">
    <text evidence="3">The sequence shown here is derived from an EMBL/GenBank/DDBJ whole genome shotgun (WGS) entry which is preliminary data.</text>
</comment>
<evidence type="ECO:0000313" key="4">
    <source>
        <dbReference type="Proteomes" id="UP000198211"/>
    </source>
</evidence>
<keyword evidence="1" id="KW-0472">Membrane</keyword>
<dbReference type="Proteomes" id="UP000198211">
    <property type="component" value="Unassembled WGS sequence"/>
</dbReference>
<dbReference type="EMBL" id="NBNE01003508">
    <property type="protein sequence ID" value="OWZ07524.1"/>
    <property type="molecule type" value="Genomic_DNA"/>
</dbReference>
<sequence>MTAQRILLIIWFGLGVVPLALQTRSYVQFVKPHKMSANLVVPPELPKQTANLSDVCPVRSFVLAGVWWNFEATHFYDAEHGIVCHAVVPQYNLHGNYFVGSSKVTPYRTSPSSCDDHSVSYELYMYHGSIGFYSYYEGEVGTYCTHDSTAYITVIKFGTYDVNGSFLASDRGSMRSRFSYWYSIVGAIWITYRGLMIRRSFVSCSRYGGRCDELGEKLNQQEAMIFVQESLRLSPHGASNFQRVALLYLILEGIMTDLVLIIANDGWTTRIQYASMGYNLSGLMLLLFEIVENTTLLKEQWRLPIKRIFFSYEIALVGELVSALAFQTFLSGLNGSDLKQSKTTALAISYYFWSLICHSIIVSVVIGIIACVRAPWALMYVWYNHRSFAVLSERCSIDTALGVRSRIMMLGGYEWEGGKLYYKPSALKALGLLKMDEEGVEYLILHKLYWFTVPQDNLIVIGIISGHRVEPCRERPCTGIVSFLDRRLGDIPNQGECYRHTTHKHSTKRVLAGSVRLDEIP</sequence>
<feature type="transmembrane region" description="Helical" evidence="1">
    <location>
        <begin position="350"/>
        <end position="372"/>
    </location>
</feature>
<reference evidence="4" key="1">
    <citation type="submission" date="2017-03" db="EMBL/GenBank/DDBJ databases">
        <title>Phytopthora megakarya and P. palmivora, two closely related causual agents of cacao black pod achieved similar genome size and gene model numbers by different mechanisms.</title>
        <authorList>
            <person name="Ali S."/>
            <person name="Shao J."/>
            <person name="Larry D.J."/>
            <person name="Kronmiller B."/>
            <person name="Shen D."/>
            <person name="Strem M.D."/>
            <person name="Melnick R.L."/>
            <person name="Guiltinan M.J."/>
            <person name="Tyler B.M."/>
            <person name="Meinhardt L.W."/>
            <person name="Bailey B.A."/>
        </authorList>
    </citation>
    <scope>NUCLEOTIDE SEQUENCE [LARGE SCALE GENOMIC DNA]</scope>
    <source>
        <strain evidence="4">zdho120</strain>
    </source>
</reference>
<feature type="chain" id="PRO_5012668888" description="Transmembrane protein" evidence="2">
    <location>
        <begin position="23"/>
        <end position="521"/>
    </location>
</feature>
<dbReference type="OrthoDB" id="125947at2759"/>
<proteinExistence type="predicted"/>
<evidence type="ECO:0008006" key="5">
    <source>
        <dbReference type="Google" id="ProtNLM"/>
    </source>
</evidence>
<evidence type="ECO:0000256" key="1">
    <source>
        <dbReference type="SAM" id="Phobius"/>
    </source>
</evidence>
<keyword evidence="4" id="KW-1185">Reference proteome</keyword>
<keyword evidence="1" id="KW-1133">Transmembrane helix</keyword>
<keyword evidence="2" id="KW-0732">Signal</keyword>